<dbReference type="SMART" id="SM00248">
    <property type="entry name" value="ANK"/>
    <property type="match status" value="9"/>
</dbReference>
<dbReference type="GO" id="GO:0000151">
    <property type="term" value="C:ubiquitin ligase complex"/>
    <property type="evidence" value="ECO:0007669"/>
    <property type="project" value="TreeGrafter"/>
</dbReference>
<reference evidence="5" key="1">
    <citation type="submission" date="2022-07" db="EMBL/GenBank/DDBJ databases">
        <title>Genome analysis of Parmales, a sister group of diatoms, reveals the evolutionary specialization of diatoms from phago-mixotrophs to photoautotrophs.</title>
        <authorList>
            <person name="Ban H."/>
            <person name="Sato S."/>
            <person name="Yoshikawa S."/>
            <person name="Kazumasa Y."/>
            <person name="Nakamura Y."/>
            <person name="Ichinomiya M."/>
            <person name="Saitoh K."/>
            <person name="Sato N."/>
            <person name="Blanc-Mathieu R."/>
            <person name="Endo H."/>
            <person name="Kuwata A."/>
            <person name="Ogata H."/>
        </authorList>
    </citation>
    <scope>NUCLEOTIDE SEQUENCE</scope>
</reference>
<dbReference type="Gene3D" id="1.25.40.20">
    <property type="entry name" value="Ankyrin repeat-containing domain"/>
    <property type="match status" value="2"/>
</dbReference>
<dbReference type="InterPro" id="IPR036770">
    <property type="entry name" value="Ankyrin_rpt-contain_sf"/>
</dbReference>
<dbReference type="InterPro" id="IPR008978">
    <property type="entry name" value="HSP20-like_chaperone"/>
</dbReference>
<feature type="repeat" description="ANK" evidence="3">
    <location>
        <begin position="243"/>
        <end position="275"/>
    </location>
</feature>
<sequence length="498" mass="54886">MDDGKEIFEEMNLMLELCNVEEKGIPARATPNDKLSSFLCDNEDVSKLILSFLFQERGAGDLREAGDGKLLKVALKEKVMLKKHNIDNKKRWELTVDDEGEVERFPFAFTRYFCHNGYAEVVRWLLESGKVEDVNFTTLMGDFPLYEASRMGQVEVVKVLLEQDGIKVNQARRNEYTSLYAAASKGHVEVVRELVHAGADVEQPDLHDWSPLFVAVQKGRHDVVRFLLEGNHAEVNTFACDGGKPSALVIAVHNGDMEMVKLMCENGADVELATTGGATPIVFANGQGHLDIMKYLVLERKARTNVLATKDGSSLLMMSSGYGRLDIVKWLVEVVGVDLDVTNKAGLTALFTAASEGTYDVVEYLCDAGADAGKADKSGVTAYEVAKKKGHEEVVALLEAKGKDVAGTIPAYEWTQGKEEVEVVVNIANDCPLDKKLVECVFKNDSLRVVYGGEEKVHITKLHAKIDVDGSTWTIGGGRLIITMEKLVPIRWVDLGET</sequence>
<dbReference type="PROSITE" id="PS51203">
    <property type="entry name" value="CS"/>
    <property type="match status" value="1"/>
</dbReference>
<keyword evidence="6" id="KW-1185">Reference proteome</keyword>
<dbReference type="CDD" id="cd06467">
    <property type="entry name" value="p23_NUDC_like"/>
    <property type="match status" value="1"/>
</dbReference>
<dbReference type="OrthoDB" id="10249694at2759"/>
<protein>
    <recommendedName>
        <fullName evidence="4">CS domain-containing protein</fullName>
    </recommendedName>
</protein>
<evidence type="ECO:0000256" key="3">
    <source>
        <dbReference type="PROSITE-ProRule" id="PRU00023"/>
    </source>
</evidence>
<feature type="domain" description="CS" evidence="4">
    <location>
        <begin position="407"/>
        <end position="496"/>
    </location>
</feature>
<keyword evidence="1" id="KW-0677">Repeat</keyword>
<dbReference type="Proteomes" id="UP001165082">
    <property type="component" value="Unassembled WGS sequence"/>
</dbReference>
<dbReference type="GO" id="GO:0006511">
    <property type="term" value="P:ubiquitin-dependent protein catabolic process"/>
    <property type="evidence" value="ECO:0007669"/>
    <property type="project" value="TreeGrafter"/>
</dbReference>
<dbReference type="InterPro" id="IPR007052">
    <property type="entry name" value="CS_dom"/>
</dbReference>
<dbReference type="Pfam" id="PF04969">
    <property type="entry name" value="CS"/>
    <property type="match status" value="1"/>
</dbReference>
<accession>A0A9W7A0Q6</accession>
<comment type="caution">
    <text evidence="5">The sequence shown here is derived from an EMBL/GenBank/DDBJ whole genome shotgun (WGS) entry which is preliminary data.</text>
</comment>
<evidence type="ECO:0000313" key="6">
    <source>
        <dbReference type="Proteomes" id="UP001165082"/>
    </source>
</evidence>
<dbReference type="Pfam" id="PF12796">
    <property type="entry name" value="Ank_2"/>
    <property type="match status" value="3"/>
</dbReference>
<evidence type="ECO:0000259" key="4">
    <source>
        <dbReference type="PROSITE" id="PS51203"/>
    </source>
</evidence>
<evidence type="ECO:0000256" key="1">
    <source>
        <dbReference type="ARBA" id="ARBA00022737"/>
    </source>
</evidence>
<dbReference type="PROSITE" id="PS50297">
    <property type="entry name" value="ANK_REP_REGION"/>
    <property type="match status" value="2"/>
</dbReference>
<keyword evidence="2 3" id="KW-0040">ANK repeat</keyword>
<dbReference type="PROSITE" id="PS50088">
    <property type="entry name" value="ANK_REPEAT"/>
    <property type="match status" value="3"/>
</dbReference>
<feature type="repeat" description="ANK" evidence="3">
    <location>
        <begin position="345"/>
        <end position="377"/>
    </location>
</feature>
<dbReference type="PANTHER" id="PTHR24173">
    <property type="entry name" value="ANKYRIN REPEAT CONTAINING"/>
    <property type="match status" value="1"/>
</dbReference>
<dbReference type="PANTHER" id="PTHR24173:SF27">
    <property type="entry name" value="ANKYRIN REPEAT AND SOCS BOX PROTEIN 1"/>
    <property type="match status" value="1"/>
</dbReference>
<gene>
    <name evidence="5" type="ORF">TrRE_jg4172</name>
</gene>
<dbReference type="EMBL" id="BRXZ01001140">
    <property type="protein sequence ID" value="GMH63501.1"/>
    <property type="molecule type" value="Genomic_DNA"/>
</dbReference>
<dbReference type="SUPFAM" id="SSF49764">
    <property type="entry name" value="HSP20-like chaperones"/>
    <property type="match status" value="1"/>
</dbReference>
<dbReference type="AlphaFoldDB" id="A0A9W7A0Q6"/>
<evidence type="ECO:0000256" key="2">
    <source>
        <dbReference type="ARBA" id="ARBA00023043"/>
    </source>
</evidence>
<dbReference type="Gene3D" id="2.60.40.790">
    <property type="match status" value="1"/>
</dbReference>
<feature type="repeat" description="ANK" evidence="3">
    <location>
        <begin position="174"/>
        <end position="206"/>
    </location>
</feature>
<name>A0A9W7A0Q6_9STRA</name>
<evidence type="ECO:0000313" key="5">
    <source>
        <dbReference type="EMBL" id="GMH63501.1"/>
    </source>
</evidence>
<proteinExistence type="predicted"/>
<dbReference type="SUPFAM" id="SSF48403">
    <property type="entry name" value="Ankyrin repeat"/>
    <property type="match status" value="1"/>
</dbReference>
<organism evidence="5 6">
    <name type="scientific">Triparma retinervis</name>
    <dbReference type="NCBI Taxonomy" id="2557542"/>
    <lineage>
        <taxon>Eukaryota</taxon>
        <taxon>Sar</taxon>
        <taxon>Stramenopiles</taxon>
        <taxon>Ochrophyta</taxon>
        <taxon>Bolidophyceae</taxon>
        <taxon>Parmales</taxon>
        <taxon>Triparmaceae</taxon>
        <taxon>Triparma</taxon>
    </lineage>
</organism>
<dbReference type="InterPro" id="IPR002110">
    <property type="entry name" value="Ankyrin_rpt"/>
</dbReference>